<evidence type="ECO:0000256" key="1">
    <source>
        <dbReference type="SAM" id="SignalP"/>
    </source>
</evidence>
<gene>
    <name evidence="2" type="ORF">C7S18_22480</name>
</gene>
<evidence type="ECO:0000313" key="3">
    <source>
        <dbReference type="Proteomes" id="UP000241074"/>
    </source>
</evidence>
<keyword evidence="1" id="KW-0732">Signal</keyword>
<feature type="signal peptide" evidence="1">
    <location>
        <begin position="1"/>
        <end position="26"/>
    </location>
</feature>
<dbReference type="Proteomes" id="UP000241074">
    <property type="component" value="Chromosome"/>
</dbReference>
<reference evidence="2 3" key="1">
    <citation type="submission" date="2018-03" db="EMBL/GenBank/DDBJ databases">
        <title>Ahniella affigens gen. nov., sp. nov., a gammaproteobacterium isolated from sandy soil near a stream.</title>
        <authorList>
            <person name="Ko Y."/>
            <person name="Kim J.-H."/>
        </authorList>
    </citation>
    <scope>NUCLEOTIDE SEQUENCE [LARGE SCALE GENOMIC DNA]</scope>
    <source>
        <strain evidence="2 3">D13</strain>
    </source>
</reference>
<dbReference type="AlphaFoldDB" id="A0A2P1PY71"/>
<feature type="chain" id="PRO_5015139656" description="Cytochrome c domain-containing protein" evidence="1">
    <location>
        <begin position="27"/>
        <end position="170"/>
    </location>
</feature>
<evidence type="ECO:0008006" key="4">
    <source>
        <dbReference type="Google" id="ProtNLM"/>
    </source>
</evidence>
<protein>
    <recommendedName>
        <fullName evidence="4">Cytochrome c domain-containing protein</fullName>
    </recommendedName>
</protein>
<reference evidence="2 3" key="2">
    <citation type="submission" date="2018-03" db="EMBL/GenBank/DDBJ databases">
        <authorList>
            <person name="Keele B.F."/>
        </authorList>
    </citation>
    <scope>NUCLEOTIDE SEQUENCE [LARGE SCALE GENOMIC DNA]</scope>
    <source>
        <strain evidence="2 3">D13</strain>
    </source>
</reference>
<accession>A0A2P1PY71</accession>
<dbReference type="KEGG" id="xba:C7S18_22480"/>
<sequence>MSTLRPYLLALLILCSVLLPGAQTLAGPVNCDDLSAVPIDFSVDFETEVQPIFTGGCANCHVESTFPLGGLRLDAGKSWFELVNQPSSQFANILRVQPGSAAQSLLFRKINCADPALPPTYPNLGDRMPQSREPLTLENQARIYDWIQQGALATPAVPDLISKAEFETRG</sequence>
<organism evidence="2 3">
    <name type="scientific">Ahniella affigens</name>
    <dbReference type="NCBI Taxonomy" id="2021234"/>
    <lineage>
        <taxon>Bacteria</taxon>
        <taxon>Pseudomonadati</taxon>
        <taxon>Pseudomonadota</taxon>
        <taxon>Gammaproteobacteria</taxon>
        <taxon>Lysobacterales</taxon>
        <taxon>Rhodanobacteraceae</taxon>
        <taxon>Ahniella</taxon>
    </lineage>
</organism>
<keyword evidence="3" id="KW-1185">Reference proteome</keyword>
<dbReference type="EMBL" id="CP027860">
    <property type="protein sequence ID" value="AVP99770.1"/>
    <property type="molecule type" value="Genomic_DNA"/>
</dbReference>
<proteinExistence type="predicted"/>
<dbReference type="RefSeq" id="WP_106893689.1">
    <property type="nucleotide sequence ID" value="NZ_CP027860.1"/>
</dbReference>
<evidence type="ECO:0000313" key="2">
    <source>
        <dbReference type="EMBL" id="AVP99770.1"/>
    </source>
</evidence>
<dbReference type="OrthoDB" id="9809746at2"/>
<name>A0A2P1PY71_9GAMM</name>